<name>A0ACC2XMP4_9TREE</name>
<sequence>MITDSIASDPIYKDSLPSDFLHGYSSASYQIEGGYQQDGRGLSNWDVYLKDRDNGNDAVDSYNRWKEDVRLLKQYGCNVYRFSISWSRVKPLGGKDDPVNEKGIQYYSDLIDALLEAGIEPFVTIYHWDLPLKLQERYNGFSTLDSSLIVQDFAAYSKLLFERFGDRVRDWITINEPHAVTIMSSTGLVPDWSMKTSPWIMSKNLLLCHANTVDLYRREFQAQQGGQIGITLDCDWFEPIDDSPEAKTCAEQGVAYFLGWFADPVYKGHLNPLLKEQIGDNYPDFSPDEWKLVKGSSDLQVSIFRSSSLNHGLKYDTQAKLRDDATLQDKFEFFCGNIEVTPRGKDGTMIGNEGNLAQVYDVPWGFRKVLQHVYKEYAKPSGIKIYVTENGFTITGETKMTTAERVNDVQRQTYFNGYIKQLINAVREDGMPVAGYMGWSLLDNLEW</sequence>
<gene>
    <name evidence="1" type="ORF">QFC24_003017</name>
</gene>
<comment type="caution">
    <text evidence="1">The sequence shown here is derived from an EMBL/GenBank/DDBJ whole genome shotgun (WGS) entry which is preliminary data.</text>
</comment>
<accession>A0ACC2XMP4</accession>
<keyword evidence="2" id="KW-1185">Reference proteome</keyword>
<evidence type="ECO:0000313" key="2">
    <source>
        <dbReference type="Proteomes" id="UP001234202"/>
    </source>
</evidence>
<dbReference type="EMBL" id="JASBWV010000009">
    <property type="protein sequence ID" value="KAJ9124650.1"/>
    <property type="molecule type" value="Genomic_DNA"/>
</dbReference>
<evidence type="ECO:0000313" key="1">
    <source>
        <dbReference type="EMBL" id="KAJ9124650.1"/>
    </source>
</evidence>
<proteinExistence type="predicted"/>
<protein>
    <submittedName>
        <fullName evidence="1">Uncharacterized protein</fullName>
    </submittedName>
</protein>
<reference evidence="1" key="1">
    <citation type="submission" date="2023-04" db="EMBL/GenBank/DDBJ databases">
        <title>Draft Genome sequencing of Naganishia species isolated from polar environments using Oxford Nanopore Technology.</title>
        <authorList>
            <person name="Leo P."/>
            <person name="Venkateswaran K."/>
        </authorList>
    </citation>
    <scope>NUCLEOTIDE SEQUENCE</scope>
    <source>
        <strain evidence="1">DBVPG 5303</strain>
    </source>
</reference>
<dbReference type="Proteomes" id="UP001234202">
    <property type="component" value="Unassembled WGS sequence"/>
</dbReference>
<organism evidence="1 2">
    <name type="scientific">Naganishia onofrii</name>
    <dbReference type="NCBI Taxonomy" id="1851511"/>
    <lineage>
        <taxon>Eukaryota</taxon>
        <taxon>Fungi</taxon>
        <taxon>Dikarya</taxon>
        <taxon>Basidiomycota</taxon>
        <taxon>Agaricomycotina</taxon>
        <taxon>Tremellomycetes</taxon>
        <taxon>Filobasidiales</taxon>
        <taxon>Filobasidiaceae</taxon>
        <taxon>Naganishia</taxon>
    </lineage>
</organism>